<gene>
    <name evidence="1" type="ORF">FD27_GL001094</name>
</gene>
<organism evidence="1 2">
    <name type="scientific">Limosilactobacillus frumenti DSM 13145</name>
    <dbReference type="NCBI Taxonomy" id="1423746"/>
    <lineage>
        <taxon>Bacteria</taxon>
        <taxon>Bacillati</taxon>
        <taxon>Bacillota</taxon>
        <taxon>Bacilli</taxon>
        <taxon>Lactobacillales</taxon>
        <taxon>Lactobacillaceae</taxon>
        <taxon>Limosilactobacillus</taxon>
    </lineage>
</organism>
<dbReference type="Proteomes" id="UP000051445">
    <property type="component" value="Unassembled WGS sequence"/>
</dbReference>
<dbReference type="RefSeq" id="WP_057752051.1">
    <property type="nucleotide sequence ID" value="NZ_AZER01000016.1"/>
</dbReference>
<sequence>MMNEEKKALGEYLYESLENDAYLKKLEIILTEQFGRKQADQSYWISNKQLHDLLRFADLLSKSFNKAGSLEQKLRAMAIMDKLKFLYPEHKAVEFFKRSVEAQYNGKPFITELELAKFNRESEHEGEE</sequence>
<dbReference type="EMBL" id="AZER01000016">
    <property type="protein sequence ID" value="KRL27339.1"/>
    <property type="molecule type" value="Genomic_DNA"/>
</dbReference>
<dbReference type="STRING" id="1423746.FD27_GL001094"/>
<accession>A0A0R1PF59</accession>
<name>A0A0R1PF59_9LACO</name>
<dbReference type="PATRIC" id="fig|1423746.3.peg.1111"/>
<evidence type="ECO:0000313" key="1">
    <source>
        <dbReference type="EMBL" id="KRL27339.1"/>
    </source>
</evidence>
<reference evidence="1 2" key="1">
    <citation type="journal article" date="2015" name="Genome Announc.">
        <title>Expanding the biotechnology potential of lactobacilli through comparative genomics of 213 strains and associated genera.</title>
        <authorList>
            <person name="Sun Z."/>
            <person name="Harris H.M."/>
            <person name="McCann A."/>
            <person name="Guo C."/>
            <person name="Argimon S."/>
            <person name="Zhang W."/>
            <person name="Yang X."/>
            <person name="Jeffery I.B."/>
            <person name="Cooney J.C."/>
            <person name="Kagawa T.F."/>
            <person name="Liu W."/>
            <person name="Song Y."/>
            <person name="Salvetti E."/>
            <person name="Wrobel A."/>
            <person name="Rasinkangas P."/>
            <person name="Parkhill J."/>
            <person name="Rea M.C."/>
            <person name="O'Sullivan O."/>
            <person name="Ritari J."/>
            <person name="Douillard F.P."/>
            <person name="Paul Ross R."/>
            <person name="Yang R."/>
            <person name="Briner A.E."/>
            <person name="Felis G.E."/>
            <person name="de Vos W.M."/>
            <person name="Barrangou R."/>
            <person name="Klaenhammer T.R."/>
            <person name="Caufield P.W."/>
            <person name="Cui Y."/>
            <person name="Zhang H."/>
            <person name="O'Toole P.W."/>
        </authorList>
    </citation>
    <scope>NUCLEOTIDE SEQUENCE [LARGE SCALE GENOMIC DNA]</scope>
    <source>
        <strain evidence="1 2">DSM 13145</strain>
    </source>
</reference>
<comment type="caution">
    <text evidence="1">The sequence shown here is derived from an EMBL/GenBank/DDBJ whole genome shotgun (WGS) entry which is preliminary data.</text>
</comment>
<dbReference type="OrthoDB" id="9980541at2"/>
<keyword evidence="2" id="KW-1185">Reference proteome</keyword>
<evidence type="ECO:0000313" key="2">
    <source>
        <dbReference type="Proteomes" id="UP000051445"/>
    </source>
</evidence>
<dbReference type="AlphaFoldDB" id="A0A0R1PF59"/>
<proteinExistence type="predicted"/>
<protein>
    <submittedName>
        <fullName evidence="1">Uncharacterized protein</fullName>
    </submittedName>
</protein>